<keyword evidence="1" id="KW-0812">Transmembrane</keyword>
<accession>A0A939LTJ5</accession>
<protein>
    <submittedName>
        <fullName evidence="2">GAP family protein</fullName>
    </submittedName>
</protein>
<dbReference type="EMBL" id="JAGDYL010000002">
    <property type="protein sequence ID" value="MBO1804101.1"/>
    <property type="molecule type" value="Genomic_DNA"/>
</dbReference>
<keyword evidence="1" id="KW-0472">Membrane</keyword>
<feature type="transmembrane region" description="Helical" evidence="1">
    <location>
        <begin position="76"/>
        <end position="96"/>
    </location>
</feature>
<feature type="transmembrane region" description="Helical" evidence="1">
    <location>
        <begin position="108"/>
        <end position="131"/>
    </location>
</feature>
<dbReference type="InterPro" id="IPR021315">
    <property type="entry name" value="Gap/Sap"/>
</dbReference>
<dbReference type="RefSeq" id="WP_208044598.1">
    <property type="nucleotide sequence ID" value="NZ_JAGDYL010000002.1"/>
</dbReference>
<dbReference type="Pfam" id="PF11139">
    <property type="entry name" value="SfLAP"/>
    <property type="match status" value="1"/>
</dbReference>
<keyword evidence="3" id="KW-1185">Reference proteome</keyword>
<feature type="transmembrane region" description="Helical" evidence="1">
    <location>
        <begin position="155"/>
        <end position="176"/>
    </location>
</feature>
<organism evidence="2 3">
    <name type="scientific">Leucobacter ruminantium</name>
    <dbReference type="NCBI Taxonomy" id="1289170"/>
    <lineage>
        <taxon>Bacteria</taxon>
        <taxon>Bacillati</taxon>
        <taxon>Actinomycetota</taxon>
        <taxon>Actinomycetes</taxon>
        <taxon>Micrococcales</taxon>
        <taxon>Microbacteriaceae</taxon>
        <taxon>Leucobacter</taxon>
    </lineage>
</organism>
<evidence type="ECO:0000313" key="3">
    <source>
        <dbReference type="Proteomes" id="UP000664398"/>
    </source>
</evidence>
<proteinExistence type="predicted"/>
<dbReference type="Proteomes" id="UP000664398">
    <property type="component" value="Unassembled WGS sequence"/>
</dbReference>
<reference evidence="2" key="1">
    <citation type="submission" date="2021-03" db="EMBL/GenBank/DDBJ databases">
        <title>Leucobacter chromiisoli sp. nov., isolated from chromium-containing soil of chemical plant.</title>
        <authorList>
            <person name="Xu Z."/>
        </authorList>
    </citation>
    <scope>NUCLEOTIDE SEQUENCE</scope>
    <source>
        <strain evidence="2">A2</strain>
    </source>
</reference>
<feature type="transmembrane region" description="Helical" evidence="1">
    <location>
        <begin position="41"/>
        <end position="64"/>
    </location>
</feature>
<feature type="transmembrane region" description="Helical" evidence="1">
    <location>
        <begin position="12"/>
        <end position="29"/>
    </location>
</feature>
<comment type="caution">
    <text evidence="2">The sequence shown here is derived from an EMBL/GenBank/DDBJ whole genome shotgun (WGS) entry which is preliminary data.</text>
</comment>
<feature type="transmembrane region" description="Helical" evidence="1">
    <location>
        <begin position="232"/>
        <end position="253"/>
    </location>
</feature>
<evidence type="ECO:0000313" key="2">
    <source>
        <dbReference type="EMBL" id="MBO1804101.1"/>
    </source>
</evidence>
<evidence type="ECO:0000256" key="1">
    <source>
        <dbReference type="SAM" id="Phobius"/>
    </source>
</evidence>
<keyword evidence="1" id="KW-1133">Transmembrane helix</keyword>
<sequence>MNNAVGEILPLALGVAVSPMAVVALLLVLRGPRAGVAAPAYVLGWAVGVAAAVTVFTIAGSLLPDEGSRGSRPIGGSIRIILGGLLALLAARTWTLRPRTGAEPRPPAWMAAVDALSPARAGGLAALLAVVTPKNLLLAADVGLAADGGTVEQRVIYVMLFTLIASLPLGALAYMFRPRAWDAGRGVPETAGNAEAGDVWESAEAALAAEEREKQMRARLERARRWLLQHDAGIMTVLLAVLAFNLVGAGIAAF</sequence>
<dbReference type="AlphaFoldDB" id="A0A939LTJ5"/>
<name>A0A939LTJ5_9MICO</name>
<gene>
    <name evidence="2" type="ORF">J4H91_02055</name>
</gene>